<reference evidence="1" key="1">
    <citation type="submission" date="2019-08" db="EMBL/GenBank/DDBJ databases">
        <authorList>
            <person name="Kucharzyk K."/>
            <person name="Murdoch R.W."/>
            <person name="Higgins S."/>
            <person name="Loffler F."/>
        </authorList>
    </citation>
    <scope>NUCLEOTIDE SEQUENCE</scope>
</reference>
<gene>
    <name evidence="1" type="ORF">SDC9_24161</name>
</gene>
<protein>
    <recommendedName>
        <fullName evidence="2">Nudix hydrolase domain-containing protein</fullName>
    </recommendedName>
</protein>
<dbReference type="InterPro" id="IPR015797">
    <property type="entry name" value="NUDIX_hydrolase-like_dom_sf"/>
</dbReference>
<evidence type="ECO:0000313" key="1">
    <source>
        <dbReference type="EMBL" id="MPL78297.1"/>
    </source>
</evidence>
<comment type="caution">
    <text evidence="1">The sequence shown here is derived from an EMBL/GenBank/DDBJ whole genome shotgun (WGS) entry which is preliminary data.</text>
</comment>
<name>A0A644UH21_9ZZZZ</name>
<accession>A0A644UH21</accession>
<sequence>MLSKFKLNNKHLPFYPLYDNPENLIYSQEDGSVYQDFNKFITTPENRGVFIDIADKLLFGDSDTIRITSFFFSGGNLTVNYMPSRYSIYKGFSQINHGASHGEGLDVGRVGERLLSNHCGTGLFIDCKRGGEGDDADDRVLIGMRPNSKIIDTHRLFRTYSASGSIDLTDGSPFDAIMRETLEELNYSIVMANTELVSFGYDCQLGYFQFSFFHRSNLTFFEIVEMARGARDNNEYTSLDAITYSGTKAERALDEISEIPWEPSALYSLIILYSRIFTYEKMDWFIEELENKLIAYNDENNYKIFD</sequence>
<dbReference type="SUPFAM" id="SSF55811">
    <property type="entry name" value="Nudix"/>
    <property type="match status" value="1"/>
</dbReference>
<evidence type="ECO:0008006" key="2">
    <source>
        <dbReference type="Google" id="ProtNLM"/>
    </source>
</evidence>
<dbReference type="AlphaFoldDB" id="A0A644UH21"/>
<organism evidence="1">
    <name type="scientific">bioreactor metagenome</name>
    <dbReference type="NCBI Taxonomy" id="1076179"/>
    <lineage>
        <taxon>unclassified sequences</taxon>
        <taxon>metagenomes</taxon>
        <taxon>ecological metagenomes</taxon>
    </lineage>
</organism>
<dbReference type="EMBL" id="VSSQ01000115">
    <property type="protein sequence ID" value="MPL78297.1"/>
    <property type="molecule type" value="Genomic_DNA"/>
</dbReference>
<proteinExistence type="predicted"/>